<gene>
    <name evidence="8" type="ORF">K437DRAFT_255960</name>
</gene>
<dbReference type="GO" id="GO:0030968">
    <property type="term" value="P:endoplasmic reticulum unfolded protein response"/>
    <property type="evidence" value="ECO:0007669"/>
    <property type="project" value="TreeGrafter"/>
</dbReference>
<dbReference type="OrthoDB" id="10262720at2759"/>
<dbReference type="InterPro" id="IPR013126">
    <property type="entry name" value="Hsp_70_fam"/>
</dbReference>
<dbReference type="Pfam" id="PF00012">
    <property type="entry name" value="HSP70"/>
    <property type="match status" value="1"/>
</dbReference>
<feature type="chain" id="PRO_5001628554" evidence="7">
    <location>
        <begin position="25"/>
        <end position="904"/>
    </location>
</feature>
<dbReference type="InterPro" id="IPR029048">
    <property type="entry name" value="HSP70_C_sf"/>
</dbReference>
<dbReference type="GeneID" id="25264290"/>
<dbReference type="Gene3D" id="1.20.1270.10">
    <property type="match status" value="1"/>
</dbReference>
<dbReference type="Gene3D" id="3.90.640.10">
    <property type="entry name" value="Actin, Chain A, domain 4"/>
    <property type="match status" value="1"/>
</dbReference>
<dbReference type="PRINTS" id="PR00301">
    <property type="entry name" value="HEATSHOCK70"/>
</dbReference>
<evidence type="ECO:0000256" key="7">
    <source>
        <dbReference type="SAM" id="SignalP"/>
    </source>
</evidence>
<proteinExistence type="predicted"/>
<dbReference type="AlphaFoldDB" id="A0A066VZK6"/>
<keyword evidence="5" id="KW-0143">Chaperone</keyword>
<dbReference type="Proteomes" id="UP000027361">
    <property type="component" value="Unassembled WGS sequence"/>
</dbReference>
<evidence type="ECO:0000256" key="2">
    <source>
        <dbReference type="ARBA" id="ARBA00022729"/>
    </source>
</evidence>
<keyword evidence="2 7" id="KW-0732">Signal</keyword>
<dbReference type="PANTHER" id="PTHR45639">
    <property type="entry name" value="HSC70CB, ISOFORM G-RELATED"/>
    <property type="match status" value="1"/>
</dbReference>
<reference evidence="8 9" key="1">
    <citation type="submission" date="2014-05" db="EMBL/GenBank/DDBJ databases">
        <title>Draft genome sequence of a rare smut relative, Tilletiaria anomala UBC 951.</title>
        <authorList>
            <consortium name="DOE Joint Genome Institute"/>
            <person name="Toome M."/>
            <person name="Kuo A."/>
            <person name="Henrissat B."/>
            <person name="Lipzen A."/>
            <person name="Tritt A."/>
            <person name="Yoshinaga Y."/>
            <person name="Zane M."/>
            <person name="Barry K."/>
            <person name="Grigoriev I.V."/>
            <person name="Spatafora J.W."/>
            <person name="Aimea M.C."/>
        </authorList>
    </citation>
    <scope>NUCLEOTIDE SEQUENCE [LARGE SCALE GENOMIC DNA]</scope>
    <source>
        <strain evidence="8 9">UBC 951</strain>
    </source>
</reference>
<keyword evidence="4" id="KW-0067">ATP-binding</keyword>
<feature type="signal peptide" evidence="7">
    <location>
        <begin position="1"/>
        <end position="24"/>
    </location>
</feature>
<protein>
    <submittedName>
        <fullName evidence="8">Actin-like ATPase domain-containing protein</fullName>
    </submittedName>
</protein>
<dbReference type="GO" id="GO:0140662">
    <property type="term" value="F:ATP-dependent protein folding chaperone"/>
    <property type="evidence" value="ECO:0007669"/>
    <property type="project" value="InterPro"/>
</dbReference>
<evidence type="ECO:0000256" key="6">
    <source>
        <dbReference type="SAM" id="MobiDB-lite"/>
    </source>
</evidence>
<feature type="region of interest" description="Disordered" evidence="6">
    <location>
        <begin position="835"/>
        <end position="904"/>
    </location>
</feature>
<dbReference type="SUPFAM" id="SSF53067">
    <property type="entry name" value="Actin-like ATPase domain"/>
    <property type="match status" value="2"/>
</dbReference>
<keyword evidence="9" id="KW-1185">Reference proteome</keyword>
<dbReference type="GO" id="GO:0005788">
    <property type="term" value="C:endoplasmic reticulum lumen"/>
    <property type="evidence" value="ECO:0007669"/>
    <property type="project" value="UniProtKB-SubCell"/>
</dbReference>
<comment type="caution">
    <text evidence="8">The sequence shown here is derived from an EMBL/GenBank/DDBJ whole genome shotgun (WGS) entry which is preliminary data.</text>
</comment>
<dbReference type="EMBL" id="JMSN01000031">
    <property type="protein sequence ID" value="KDN47167.1"/>
    <property type="molecule type" value="Genomic_DNA"/>
</dbReference>
<dbReference type="InterPro" id="IPR043129">
    <property type="entry name" value="ATPase_NBD"/>
</dbReference>
<dbReference type="RefSeq" id="XP_013243788.1">
    <property type="nucleotide sequence ID" value="XM_013388334.1"/>
</dbReference>
<dbReference type="GO" id="GO:0005524">
    <property type="term" value="F:ATP binding"/>
    <property type="evidence" value="ECO:0007669"/>
    <property type="project" value="UniProtKB-KW"/>
</dbReference>
<organism evidence="8 9">
    <name type="scientific">Tilletiaria anomala (strain ATCC 24038 / CBS 436.72 / UBC 951)</name>
    <dbReference type="NCBI Taxonomy" id="1037660"/>
    <lineage>
        <taxon>Eukaryota</taxon>
        <taxon>Fungi</taxon>
        <taxon>Dikarya</taxon>
        <taxon>Basidiomycota</taxon>
        <taxon>Ustilaginomycotina</taxon>
        <taxon>Exobasidiomycetes</taxon>
        <taxon>Georgefischeriales</taxon>
        <taxon>Tilletiariaceae</taxon>
        <taxon>Tilletiaria</taxon>
    </lineage>
</organism>
<dbReference type="OMA" id="SRTPMIQ"/>
<dbReference type="PANTHER" id="PTHR45639:SF3">
    <property type="entry name" value="HYPOXIA UP-REGULATED PROTEIN 1"/>
    <property type="match status" value="1"/>
</dbReference>
<dbReference type="FunCoup" id="A0A066VZK6">
    <property type="interactions" value="210"/>
</dbReference>
<dbReference type="Gene3D" id="3.30.30.30">
    <property type="match status" value="1"/>
</dbReference>
<dbReference type="InParanoid" id="A0A066VZK6"/>
<sequence>MTRLAPLLLALFMLPALIAPMAAGMGVVSIDYGTAFMKAALVKPGMPFDVVLSSDSKRKVPSVVAWKQHERLFGSDAENAAGRFPKDTYAAMKLLLGRELSNEQVKQRQAQLYHTDLVAADNRPEAIGALRTLKTADNQDIVYSIEELVGMQLAHMKQLAEATAGEDVKVTYPGNIGTFGGLDVVLTVPGYFTAAERQAIFDAAQLAGMKPRLVSDGAAAATSYALSRTFPKPEKHMFYDAGAGSTRATIVEFSTQQVKADSVLLIGSTQKEATIVDVLSIGWDRQAGGLALDLIVRDILADKFEKTAAGQSLSTPLRQNDRAMAKLLKEGNRVKQILSANAVASSSVEGLAEDMDWRGKVDREEFEDAVRRSGLGKGFTQPISDALQRADLSIHDLDSVILVGGSTRVPLVQAALREAGVPESKFAQNVNADEAAAMGAAFYGASYNPQFRMKDIRGYDANPYPVLLRDPLNGGKEEVLFGIQSFKNDLVLKSYTGTNVHEDFVMQVGYANDAECLVDGFSQDVALFNISGISSALAHLTANGDISGVKTELNVTFVSKPLGTYAVQNAVLNVKPKVKTGLSAALKSFFGAGGGSDDSEVETTEGNNSTATAAKKLTEAKDKLIKLTVETIPQGGYKPMESRQLKTSKDLLYLLDKDNERRAQRDEARNLLEGYIYRVRDLLEDKSVLSASKKDEREKIKQRVDDISIYLASEGDKAEISVLKLKRADLERHVRPIETRISEASLRDQASESFLRVLGDADAFVQGAQANLTQALNEGISSKYGKAELDTLANTLAKDKKWFETSAALQKKKRIDEDPVFLVEELQKRQRKFSDTIRKLKKRKIAKTRPPKKASPTQEGEAEGSKGPSGTKEPEVPPPPEEAGSAPPTEQTQAKHSPPLHEEL</sequence>
<evidence type="ECO:0000313" key="8">
    <source>
        <dbReference type="EMBL" id="KDN47167.1"/>
    </source>
</evidence>
<evidence type="ECO:0000256" key="3">
    <source>
        <dbReference type="ARBA" id="ARBA00022741"/>
    </source>
</evidence>
<dbReference type="STRING" id="1037660.A0A066VZK6"/>
<dbReference type="GO" id="GO:0034663">
    <property type="term" value="C:endoplasmic reticulum chaperone complex"/>
    <property type="evidence" value="ECO:0007669"/>
    <property type="project" value="TreeGrafter"/>
</dbReference>
<dbReference type="SUPFAM" id="SSF100934">
    <property type="entry name" value="Heat shock protein 70kD (HSP70), C-terminal subdomain"/>
    <property type="match status" value="1"/>
</dbReference>
<feature type="compositionally biased region" description="Basic residues" evidence="6">
    <location>
        <begin position="839"/>
        <end position="852"/>
    </location>
</feature>
<keyword evidence="3" id="KW-0547">Nucleotide-binding</keyword>
<dbReference type="HOGENOM" id="CLU_005965_5_0_1"/>
<evidence type="ECO:0000313" key="9">
    <source>
        <dbReference type="Proteomes" id="UP000027361"/>
    </source>
</evidence>
<evidence type="ECO:0000256" key="5">
    <source>
        <dbReference type="ARBA" id="ARBA00023186"/>
    </source>
</evidence>
<dbReference type="Gene3D" id="3.30.420.40">
    <property type="match status" value="2"/>
</dbReference>
<dbReference type="InterPro" id="IPR018181">
    <property type="entry name" value="Heat_shock_70_CS"/>
</dbReference>
<evidence type="ECO:0000256" key="4">
    <source>
        <dbReference type="ARBA" id="ARBA00022840"/>
    </source>
</evidence>
<name>A0A066VZK6_TILAU</name>
<evidence type="ECO:0000256" key="1">
    <source>
        <dbReference type="ARBA" id="ARBA00004319"/>
    </source>
</evidence>
<dbReference type="PROSITE" id="PS01036">
    <property type="entry name" value="HSP70_3"/>
    <property type="match status" value="1"/>
</dbReference>
<accession>A0A066VZK6</accession>
<dbReference type="CDD" id="cd10230">
    <property type="entry name" value="ASKHA_NBD_HSP70_HYOU1"/>
    <property type="match status" value="1"/>
</dbReference>
<comment type="subcellular location">
    <subcellularLocation>
        <location evidence="1">Endoplasmic reticulum lumen</location>
    </subcellularLocation>
</comment>